<dbReference type="GO" id="GO:0019898">
    <property type="term" value="C:extrinsic component of membrane"/>
    <property type="evidence" value="ECO:0007669"/>
    <property type="project" value="InterPro"/>
</dbReference>
<dbReference type="GO" id="GO:0030313">
    <property type="term" value="C:cell envelope"/>
    <property type="evidence" value="ECO:0007669"/>
    <property type="project" value="UniProtKB-SubCell"/>
</dbReference>
<dbReference type="AlphaFoldDB" id="A0A9D9IK50"/>
<proteinExistence type="predicted"/>
<dbReference type="SUPFAM" id="SSF111369">
    <property type="entry name" value="HlyD-like secretion proteins"/>
    <property type="match status" value="1"/>
</dbReference>
<dbReference type="EMBL" id="JADIMA010000066">
    <property type="protein sequence ID" value="MBO8473293.1"/>
    <property type="molecule type" value="Genomic_DNA"/>
</dbReference>
<evidence type="ECO:0000256" key="1">
    <source>
        <dbReference type="ARBA" id="ARBA00004196"/>
    </source>
</evidence>
<dbReference type="Gene3D" id="2.40.30.170">
    <property type="match status" value="1"/>
</dbReference>
<dbReference type="Pfam" id="PF25917">
    <property type="entry name" value="BSH_RND"/>
    <property type="match status" value="1"/>
</dbReference>
<dbReference type="PANTHER" id="PTHR32347">
    <property type="entry name" value="EFFLUX SYSTEM COMPONENT YKNX-RELATED"/>
    <property type="match status" value="1"/>
</dbReference>
<dbReference type="Gene3D" id="6.10.140.1990">
    <property type="match status" value="1"/>
</dbReference>
<feature type="signal peptide" evidence="4">
    <location>
        <begin position="1"/>
        <end position="21"/>
    </location>
</feature>
<dbReference type="InterPro" id="IPR050465">
    <property type="entry name" value="UPF0194_transport"/>
</dbReference>
<comment type="subcellular location">
    <subcellularLocation>
        <location evidence="1">Cell envelope</location>
    </subcellularLocation>
</comment>
<protein>
    <submittedName>
        <fullName evidence="6">Efflux RND transporter periplasmic adaptor subunit</fullName>
    </submittedName>
</protein>
<dbReference type="InterPro" id="IPR030190">
    <property type="entry name" value="MacA_alpha-hairpin_sf"/>
</dbReference>
<keyword evidence="4" id="KW-0732">Signal</keyword>
<dbReference type="GO" id="GO:1990961">
    <property type="term" value="P:xenobiotic detoxification by transmembrane export across the plasma membrane"/>
    <property type="evidence" value="ECO:0007669"/>
    <property type="project" value="InterPro"/>
</dbReference>
<comment type="caution">
    <text evidence="6">The sequence shown here is derived from an EMBL/GenBank/DDBJ whole genome shotgun (WGS) entry which is preliminary data.</text>
</comment>
<dbReference type="PANTHER" id="PTHR32347:SF23">
    <property type="entry name" value="BLL5650 PROTEIN"/>
    <property type="match status" value="1"/>
</dbReference>
<evidence type="ECO:0000256" key="3">
    <source>
        <dbReference type="SAM" id="Coils"/>
    </source>
</evidence>
<dbReference type="InterPro" id="IPR058625">
    <property type="entry name" value="MdtA-like_BSH"/>
</dbReference>
<keyword evidence="2 3" id="KW-0175">Coiled coil</keyword>
<gene>
    <name evidence="6" type="ORF">IAB81_06645</name>
</gene>
<feature type="coiled-coil region" evidence="3">
    <location>
        <begin position="101"/>
        <end position="128"/>
    </location>
</feature>
<dbReference type="Proteomes" id="UP000823604">
    <property type="component" value="Unassembled WGS sequence"/>
</dbReference>
<evidence type="ECO:0000256" key="2">
    <source>
        <dbReference type="ARBA" id="ARBA00023054"/>
    </source>
</evidence>
<dbReference type="GO" id="GO:1990195">
    <property type="term" value="C:macrolide transmembrane transporter complex"/>
    <property type="evidence" value="ECO:0007669"/>
    <property type="project" value="InterPro"/>
</dbReference>
<evidence type="ECO:0000313" key="7">
    <source>
        <dbReference type="Proteomes" id="UP000823604"/>
    </source>
</evidence>
<name>A0A9D9IK50_9BACT</name>
<evidence type="ECO:0000259" key="5">
    <source>
        <dbReference type="Pfam" id="PF25917"/>
    </source>
</evidence>
<evidence type="ECO:0000313" key="6">
    <source>
        <dbReference type="EMBL" id="MBO8473293.1"/>
    </source>
</evidence>
<dbReference type="PROSITE" id="PS51257">
    <property type="entry name" value="PROKAR_LIPOPROTEIN"/>
    <property type="match status" value="1"/>
</dbReference>
<dbReference type="Gene3D" id="2.40.50.100">
    <property type="match status" value="1"/>
</dbReference>
<evidence type="ECO:0000256" key="4">
    <source>
        <dbReference type="SAM" id="SignalP"/>
    </source>
</evidence>
<accession>A0A9D9IK50</accession>
<reference evidence="6" key="2">
    <citation type="journal article" date="2021" name="PeerJ">
        <title>Extensive microbial diversity within the chicken gut microbiome revealed by metagenomics and culture.</title>
        <authorList>
            <person name="Gilroy R."/>
            <person name="Ravi A."/>
            <person name="Getino M."/>
            <person name="Pursley I."/>
            <person name="Horton D.L."/>
            <person name="Alikhan N.F."/>
            <person name="Baker D."/>
            <person name="Gharbi K."/>
            <person name="Hall N."/>
            <person name="Watson M."/>
            <person name="Adriaenssens E.M."/>
            <person name="Foster-Nyarko E."/>
            <person name="Jarju S."/>
            <person name="Secka A."/>
            <person name="Antonio M."/>
            <person name="Oren A."/>
            <person name="Chaudhuri R.R."/>
            <person name="La Ragione R."/>
            <person name="Hildebrand F."/>
            <person name="Pallen M.J."/>
        </authorList>
    </citation>
    <scope>NUCLEOTIDE SEQUENCE</scope>
    <source>
        <strain evidence="6">B1-8020</strain>
    </source>
</reference>
<reference evidence="6" key="1">
    <citation type="submission" date="2020-10" db="EMBL/GenBank/DDBJ databases">
        <authorList>
            <person name="Gilroy R."/>
        </authorList>
    </citation>
    <scope>NUCLEOTIDE SEQUENCE</scope>
    <source>
        <strain evidence="6">B1-8020</strain>
    </source>
</reference>
<organism evidence="6 7">
    <name type="scientific">Candidatus Merdivivens pullicola</name>
    <dbReference type="NCBI Taxonomy" id="2840872"/>
    <lineage>
        <taxon>Bacteria</taxon>
        <taxon>Pseudomonadati</taxon>
        <taxon>Bacteroidota</taxon>
        <taxon>Bacteroidia</taxon>
        <taxon>Bacteroidales</taxon>
        <taxon>Muribaculaceae</taxon>
        <taxon>Muribaculaceae incertae sedis</taxon>
        <taxon>Candidatus Merdivivens</taxon>
    </lineage>
</organism>
<feature type="chain" id="PRO_5039503717" evidence="4">
    <location>
        <begin position="22"/>
        <end position="303"/>
    </location>
</feature>
<feature type="domain" description="Multidrug resistance protein MdtA-like barrel-sandwich hybrid" evidence="5">
    <location>
        <begin position="40"/>
        <end position="211"/>
    </location>
</feature>
<sequence>MKNTRVIKYLFSAFFVVLAAASCKNGDGAVTASGTFEADEVTVSAEVSGKLLSFSVREGAEVRVGEVLGQVDSVSLYLTRLQLEQEIAALESSRPDTAAQLDVMRIQLENARHELDRLSRLLESDAATQKQYDDTEASVTVLEKQLISTESSLKRSLAGIEARIAGLKIQMEQTDDMLARCRIVSPVDGTVLSRYAHAGELASAGKPLFKVADLKHMFLRAYFTSGQLKDVALGQEVAVTADFGGGNVREYAGKVSWISAKSEFTPKSIQTDNDRENLVYAVKIAVENDGYIKIGMFGKVSIR</sequence>